<evidence type="ECO:0000313" key="6">
    <source>
        <dbReference type="EMBL" id="RUR67086.1"/>
    </source>
</evidence>
<organism evidence="6 7">
    <name type="scientific">Variovorax guangxiensis</name>
    <dbReference type="NCBI Taxonomy" id="1775474"/>
    <lineage>
        <taxon>Bacteria</taxon>
        <taxon>Pseudomonadati</taxon>
        <taxon>Pseudomonadota</taxon>
        <taxon>Betaproteobacteria</taxon>
        <taxon>Burkholderiales</taxon>
        <taxon>Comamonadaceae</taxon>
        <taxon>Variovorax</taxon>
    </lineage>
</organism>
<evidence type="ECO:0000313" key="7">
    <source>
        <dbReference type="Proteomes" id="UP000281118"/>
    </source>
</evidence>
<proteinExistence type="predicted"/>
<feature type="domain" description="Cyclic nucleotide-binding" evidence="4">
    <location>
        <begin position="33"/>
        <end position="153"/>
    </location>
</feature>
<dbReference type="GO" id="GO:0003700">
    <property type="term" value="F:DNA-binding transcription factor activity"/>
    <property type="evidence" value="ECO:0007669"/>
    <property type="project" value="TreeGrafter"/>
</dbReference>
<dbReference type="PANTHER" id="PTHR24567">
    <property type="entry name" value="CRP FAMILY TRANSCRIPTIONAL REGULATORY PROTEIN"/>
    <property type="match status" value="1"/>
</dbReference>
<dbReference type="EMBL" id="RXFT01000002">
    <property type="protein sequence ID" value="RUR67086.1"/>
    <property type="molecule type" value="Genomic_DNA"/>
</dbReference>
<dbReference type="AlphaFoldDB" id="A0A433MGW0"/>
<dbReference type="Proteomes" id="UP000281118">
    <property type="component" value="Unassembled WGS sequence"/>
</dbReference>
<reference evidence="6 7" key="1">
    <citation type="submission" date="2018-12" db="EMBL/GenBank/DDBJ databases">
        <title>The genome sequences of Variovorax guangxiensis DSM 27352.</title>
        <authorList>
            <person name="Gao J."/>
            <person name="Sun J."/>
        </authorList>
    </citation>
    <scope>NUCLEOTIDE SEQUENCE [LARGE SCALE GENOMIC DNA]</scope>
    <source>
        <strain evidence="6 7">DSM 27352</strain>
    </source>
</reference>
<dbReference type="InterPro" id="IPR014710">
    <property type="entry name" value="RmlC-like_jellyroll"/>
</dbReference>
<dbReference type="PROSITE" id="PS50042">
    <property type="entry name" value="CNMP_BINDING_3"/>
    <property type="match status" value="1"/>
</dbReference>
<comment type="caution">
    <text evidence="6">The sequence shown here is derived from an EMBL/GenBank/DDBJ whole genome shotgun (WGS) entry which is preliminary data.</text>
</comment>
<keyword evidence="3" id="KW-0804">Transcription</keyword>
<dbReference type="SUPFAM" id="SSF46785">
    <property type="entry name" value="Winged helix' DNA-binding domain"/>
    <property type="match status" value="1"/>
</dbReference>
<evidence type="ECO:0000256" key="1">
    <source>
        <dbReference type="ARBA" id="ARBA00023015"/>
    </source>
</evidence>
<feature type="domain" description="HTH crp-type" evidence="5">
    <location>
        <begin position="167"/>
        <end position="237"/>
    </location>
</feature>
<dbReference type="CDD" id="cd00038">
    <property type="entry name" value="CAP_ED"/>
    <property type="match status" value="1"/>
</dbReference>
<dbReference type="SMART" id="SM00419">
    <property type="entry name" value="HTH_CRP"/>
    <property type="match status" value="1"/>
</dbReference>
<dbReference type="GO" id="GO:0005829">
    <property type="term" value="C:cytosol"/>
    <property type="evidence" value="ECO:0007669"/>
    <property type="project" value="TreeGrafter"/>
</dbReference>
<gene>
    <name evidence="6" type="ORF">EJP67_08415</name>
</gene>
<dbReference type="InterPro" id="IPR000595">
    <property type="entry name" value="cNMP-bd_dom"/>
</dbReference>
<dbReference type="InterPro" id="IPR036390">
    <property type="entry name" value="WH_DNA-bd_sf"/>
</dbReference>
<dbReference type="PANTHER" id="PTHR24567:SF68">
    <property type="entry name" value="DNA-BINDING TRANSCRIPTIONAL DUAL REGULATOR CRP"/>
    <property type="match status" value="1"/>
</dbReference>
<accession>A0A433MGW0</accession>
<evidence type="ECO:0000259" key="5">
    <source>
        <dbReference type="PROSITE" id="PS51063"/>
    </source>
</evidence>
<dbReference type="InterPro" id="IPR036388">
    <property type="entry name" value="WH-like_DNA-bd_sf"/>
</dbReference>
<evidence type="ECO:0000256" key="3">
    <source>
        <dbReference type="ARBA" id="ARBA00023163"/>
    </source>
</evidence>
<dbReference type="Gene3D" id="1.10.10.10">
    <property type="entry name" value="Winged helix-like DNA-binding domain superfamily/Winged helix DNA-binding domain"/>
    <property type="match status" value="1"/>
</dbReference>
<dbReference type="Pfam" id="PF00027">
    <property type="entry name" value="cNMP_binding"/>
    <property type="match status" value="1"/>
</dbReference>
<keyword evidence="2" id="KW-0238">DNA-binding</keyword>
<protein>
    <submittedName>
        <fullName evidence="6">Cyclic nucleotide-binding domain-containing protein</fullName>
    </submittedName>
</protein>
<dbReference type="InterPro" id="IPR018490">
    <property type="entry name" value="cNMP-bd_dom_sf"/>
</dbReference>
<dbReference type="InterPro" id="IPR012318">
    <property type="entry name" value="HTH_CRP"/>
</dbReference>
<name>A0A433MGW0_9BURK</name>
<keyword evidence="1" id="KW-0805">Transcription regulation</keyword>
<sequence>MPHGHPTHSALGGSTIRDRVRAANAQELEGIPWLPTLTPAERRRAEAALVVGEAEPGDLVCRVGRSPTYWFGVVEGLLKMSNDNADGGSVTYTGVPPGGWFGEGTVMKREPYRYNIQALRRSLIAGLPTDSFHWLLDHSIGFNRFVMNQLNERLGQFIAALEIDRLNNPDARVARNLVSLFNPVLYPGVGEVLRITQQELAYLVGLSRQRVNEALNALSAQGLIRVEYGGLRVLDLPGLRATAMSNKKNQPVPTQAEKS</sequence>
<dbReference type="OrthoDB" id="8558412at2"/>
<dbReference type="Gene3D" id="2.60.120.10">
    <property type="entry name" value="Jelly Rolls"/>
    <property type="match status" value="1"/>
</dbReference>
<dbReference type="GO" id="GO:0003677">
    <property type="term" value="F:DNA binding"/>
    <property type="evidence" value="ECO:0007669"/>
    <property type="project" value="UniProtKB-KW"/>
</dbReference>
<dbReference type="PROSITE" id="PS51063">
    <property type="entry name" value="HTH_CRP_2"/>
    <property type="match status" value="1"/>
</dbReference>
<evidence type="ECO:0000256" key="2">
    <source>
        <dbReference type="ARBA" id="ARBA00023125"/>
    </source>
</evidence>
<dbReference type="Pfam" id="PF13545">
    <property type="entry name" value="HTH_Crp_2"/>
    <property type="match status" value="1"/>
</dbReference>
<dbReference type="SUPFAM" id="SSF51206">
    <property type="entry name" value="cAMP-binding domain-like"/>
    <property type="match status" value="1"/>
</dbReference>
<dbReference type="RefSeq" id="WP_126021243.1">
    <property type="nucleotide sequence ID" value="NZ_RXFT01000002.1"/>
</dbReference>
<dbReference type="InterPro" id="IPR050397">
    <property type="entry name" value="Env_Response_Regulators"/>
</dbReference>
<evidence type="ECO:0000259" key="4">
    <source>
        <dbReference type="PROSITE" id="PS50042"/>
    </source>
</evidence>